<dbReference type="AlphaFoldDB" id="E3JXG5"/>
<protein>
    <submittedName>
        <fullName evidence="1">Uncharacterized protein</fullName>
    </submittedName>
</protein>
<accession>E3JXG5</accession>
<organism evidence="1 2">
    <name type="scientific">Puccinia graminis f. sp. tritici (strain CRL 75-36-700-3 / race SCCL)</name>
    <name type="common">Black stem rust fungus</name>
    <dbReference type="NCBI Taxonomy" id="418459"/>
    <lineage>
        <taxon>Eukaryota</taxon>
        <taxon>Fungi</taxon>
        <taxon>Dikarya</taxon>
        <taxon>Basidiomycota</taxon>
        <taxon>Pucciniomycotina</taxon>
        <taxon>Pucciniomycetes</taxon>
        <taxon>Pucciniales</taxon>
        <taxon>Pucciniaceae</taxon>
        <taxon>Puccinia</taxon>
    </lineage>
</organism>
<keyword evidence="2" id="KW-1185">Reference proteome</keyword>
<name>E3JXG5_PUCGT</name>
<dbReference type="GeneID" id="10528761"/>
<sequence length="134" mass="14770">MKNGGTLPDSRLPTNQLLTILSYSLFVIPFPVLNQRPLLDPTLWKDATLKIAKSCNKMLQTNEPTAQLPSAFAAALAELKADNEAREARAVNRRNEAATQMVTMKRELTSLSRIGEGRAHITQGPSRIDEERAG</sequence>
<dbReference type="HOGENOM" id="CLU_1897246_0_0_1"/>
<dbReference type="KEGG" id="pgr:PGTG_02201"/>
<gene>
    <name evidence="1" type="ORF">PGTG_02201</name>
</gene>
<dbReference type="Proteomes" id="UP000008783">
    <property type="component" value="Unassembled WGS sequence"/>
</dbReference>
<reference key="1">
    <citation type="submission" date="2007-01" db="EMBL/GenBank/DDBJ databases">
        <title>The Genome Sequence of Puccinia graminis f. sp. tritici Strain CRL 75-36-700-3.</title>
        <authorList>
            <consortium name="The Broad Institute Genome Sequencing Platform"/>
            <person name="Birren B."/>
            <person name="Lander E."/>
            <person name="Galagan J."/>
            <person name="Nusbaum C."/>
            <person name="Devon K."/>
            <person name="Cuomo C."/>
            <person name="Jaffe D."/>
            <person name="Butler J."/>
            <person name="Alvarez P."/>
            <person name="Gnerre S."/>
            <person name="Grabherr M."/>
            <person name="Mauceli E."/>
            <person name="Brockman W."/>
            <person name="Young S."/>
            <person name="LaButti K."/>
            <person name="Sykes S."/>
            <person name="DeCaprio D."/>
            <person name="Crawford M."/>
            <person name="Koehrsen M."/>
            <person name="Engels R."/>
            <person name="Montgomery P."/>
            <person name="Pearson M."/>
            <person name="Howarth C."/>
            <person name="Larson L."/>
            <person name="White J."/>
            <person name="Zeng Q."/>
            <person name="Kodira C."/>
            <person name="Yandava C."/>
            <person name="Alvarado L."/>
            <person name="O'Leary S."/>
            <person name="Szabo L."/>
            <person name="Dean R."/>
            <person name="Schein J."/>
        </authorList>
    </citation>
    <scope>NUCLEOTIDE SEQUENCE</scope>
    <source>
        <strain>CRL 75-36-700-3</strain>
    </source>
</reference>
<dbReference type="InParanoid" id="E3JXG5"/>
<dbReference type="OrthoDB" id="10334260at2759"/>
<dbReference type="EMBL" id="DS178266">
    <property type="protein sequence ID" value="EFP76740.1"/>
    <property type="molecule type" value="Genomic_DNA"/>
</dbReference>
<evidence type="ECO:0000313" key="1">
    <source>
        <dbReference type="EMBL" id="EFP76740.1"/>
    </source>
</evidence>
<proteinExistence type="predicted"/>
<evidence type="ECO:0000313" key="2">
    <source>
        <dbReference type="Proteomes" id="UP000008783"/>
    </source>
</evidence>
<dbReference type="RefSeq" id="XP_003321159.1">
    <property type="nucleotide sequence ID" value="XM_003321111.1"/>
</dbReference>
<dbReference type="VEuPathDB" id="FungiDB:PGTG_02201"/>
<reference evidence="2" key="2">
    <citation type="journal article" date="2011" name="Proc. Natl. Acad. Sci. U.S.A.">
        <title>Obligate biotrophy features unraveled by the genomic analysis of rust fungi.</title>
        <authorList>
            <person name="Duplessis S."/>
            <person name="Cuomo C.A."/>
            <person name="Lin Y.-C."/>
            <person name="Aerts A."/>
            <person name="Tisserant E."/>
            <person name="Veneault-Fourrey C."/>
            <person name="Joly D.L."/>
            <person name="Hacquard S."/>
            <person name="Amselem J."/>
            <person name="Cantarel B.L."/>
            <person name="Chiu R."/>
            <person name="Coutinho P.M."/>
            <person name="Feau N."/>
            <person name="Field M."/>
            <person name="Frey P."/>
            <person name="Gelhaye E."/>
            <person name="Goldberg J."/>
            <person name="Grabherr M.G."/>
            <person name="Kodira C.D."/>
            <person name="Kohler A."/>
            <person name="Kuees U."/>
            <person name="Lindquist E.A."/>
            <person name="Lucas S.M."/>
            <person name="Mago R."/>
            <person name="Mauceli E."/>
            <person name="Morin E."/>
            <person name="Murat C."/>
            <person name="Pangilinan J.L."/>
            <person name="Park R."/>
            <person name="Pearson M."/>
            <person name="Quesneville H."/>
            <person name="Rouhier N."/>
            <person name="Sakthikumar S."/>
            <person name="Salamov A.A."/>
            <person name="Schmutz J."/>
            <person name="Selles B."/>
            <person name="Shapiro H."/>
            <person name="Tanguay P."/>
            <person name="Tuskan G.A."/>
            <person name="Henrissat B."/>
            <person name="Van de Peer Y."/>
            <person name="Rouze P."/>
            <person name="Ellis J.G."/>
            <person name="Dodds P.N."/>
            <person name="Schein J.E."/>
            <person name="Zhong S."/>
            <person name="Hamelin R.C."/>
            <person name="Grigoriev I.V."/>
            <person name="Szabo L.J."/>
            <person name="Martin F."/>
        </authorList>
    </citation>
    <scope>NUCLEOTIDE SEQUENCE [LARGE SCALE GENOMIC DNA]</scope>
    <source>
        <strain evidence="2">CRL 75-36-700-3 / race SCCL</strain>
    </source>
</reference>